<reference evidence="2 3" key="1">
    <citation type="submission" date="2018-11" db="EMBL/GenBank/DDBJ databases">
        <authorList>
            <consortium name="Pathogen Informatics"/>
        </authorList>
    </citation>
    <scope>NUCLEOTIDE SEQUENCE [LARGE SCALE GENOMIC DNA]</scope>
</reference>
<feature type="compositionally biased region" description="Basic and acidic residues" evidence="1">
    <location>
        <begin position="62"/>
        <end position="75"/>
    </location>
</feature>
<feature type="non-terminal residue" evidence="2">
    <location>
        <position position="132"/>
    </location>
</feature>
<proteinExistence type="predicted"/>
<dbReference type="OrthoDB" id="6159439at2759"/>
<name>A0A3P6QMT5_DIBLA</name>
<evidence type="ECO:0000256" key="1">
    <source>
        <dbReference type="SAM" id="MobiDB-lite"/>
    </source>
</evidence>
<feature type="region of interest" description="Disordered" evidence="1">
    <location>
        <begin position="51"/>
        <end position="75"/>
    </location>
</feature>
<gene>
    <name evidence="2" type="ORF">DILT_LOCUS352</name>
</gene>
<evidence type="ECO:0000313" key="2">
    <source>
        <dbReference type="EMBL" id="VDK31598.1"/>
    </source>
</evidence>
<organism evidence="2 3">
    <name type="scientific">Dibothriocephalus latus</name>
    <name type="common">Fish tapeworm</name>
    <name type="synonym">Diphyllobothrium latum</name>
    <dbReference type="NCBI Taxonomy" id="60516"/>
    <lineage>
        <taxon>Eukaryota</taxon>
        <taxon>Metazoa</taxon>
        <taxon>Spiralia</taxon>
        <taxon>Lophotrochozoa</taxon>
        <taxon>Platyhelminthes</taxon>
        <taxon>Cestoda</taxon>
        <taxon>Eucestoda</taxon>
        <taxon>Diphyllobothriidea</taxon>
        <taxon>Diphyllobothriidae</taxon>
        <taxon>Dibothriocephalus</taxon>
    </lineage>
</organism>
<dbReference type="AlphaFoldDB" id="A0A3P6QMT5"/>
<accession>A0A3P6QMT5</accession>
<dbReference type="EMBL" id="UYRU01001390">
    <property type="protein sequence ID" value="VDK31598.1"/>
    <property type="molecule type" value="Genomic_DNA"/>
</dbReference>
<dbReference type="Proteomes" id="UP000281553">
    <property type="component" value="Unassembled WGS sequence"/>
</dbReference>
<protein>
    <submittedName>
        <fullName evidence="2">Uncharacterized protein</fullName>
    </submittedName>
</protein>
<feature type="region of interest" description="Disordered" evidence="1">
    <location>
        <begin position="103"/>
        <end position="132"/>
    </location>
</feature>
<sequence>MKRQLQDKSLELVTYGTSQNYHQNMRYSCTFGSQPSAVTYAPAGVGLNNLRKSGDTSSGESFEYRPKGETMFDPHQHRHHNLASRKCGEKLYTYLHLGTGGLVEGRGRRACDPTTADIQNTETVPKTPRSEG</sequence>
<evidence type="ECO:0000313" key="3">
    <source>
        <dbReference type="Proteomes" id="UP000281553"/>
    </source>
</evidence>
<keyword evidence="3" id="KW-1185">Reference proteome</keyword>